<organism evidence="2 3">
    <name type="scientific">Algibacter luteus</name>
    <dbReference type="NCBI Taxonomy" id="1178825"/>
    <lineage>
        <taxon>Bacteria</taxon>
        <taxon>Pseudomonadati</taxon>
        <taxon>Bacteroidota</taxon>
        <taxon>Flavobacteriia</taxon>
        <taxon>Flavobacteriales</taxon>
        <taxon>Flavobacteriaceae</taxon>
        <taxon>Algibacter</taxon>
    </lineage>
</organism>
<sequence length="91" mass="10493">METIRTSKFCQSCGMPMKKDPQHGGLNKDGTKSADYCSYCYVNGEFTFKGNAKEMQAFCKEKMIEQGSSKFLAWLFTRSIPWLSRWRTKGK</sequence>
<name>A0A1M6BZK8_9FLAO</name>
<accession>A0A1M6BZK8</accession>
<dbReference type="Pfam" id="PF12674">
    <property type="entry name" value="Zn_ribbon_2"/>
    <property type="match status" value="1"/>
</dbReference>
<reference evidence="2 3" key="1">
    <citation type="submission" date="2016-11" db="EMBL/GenBank/DDBJ databases">
        <authorList>
            <person name="Jaros S."/>
            <person name="Januszkiewicz K."/>
            <person name="Wedrychowicz H."/>
        </authorList>
    </citation>
    <scope>NUCLEOTIDE SEQUENCE [LARGE SCALE GENOMIC DNA]</scope>
    <source>
        <strain evidence="2 3">CGMCC 1.12213</strain>
    </source>
</reference>
<gene>
    <name evidence="2" type="ORF">SAMN05216261_0990</name>
</gene>
<feature type="domain" description="Putative zinc ribbon" evidence="1">
    <location>
        <begin position="9"/>
        <end position="87"/>
    </location>
</feature>
<evidence type="ECO:0000313" key="3">
    <source>
        <dbReference type="Proteomes" id="UP000184396"/>
    </source>
</evidence>
<dbReference type="eggNOG" id="COG3708">
    <property type="taxonomic scope" value="Bacteria"/>
</dbReference>
<dbReference type="InterPro" id="IPR025868">
    <property type="entry name" value="Zn_ribbon_dom_put"/>
</dbReference>
<proteinExistence type="predicted"/>
<dbReference type="STRING" id="1178825.SAMN05216261_0990"/>
<evidence type="ECO:0000313" key="2">
    <source>
        <dbReference type="EMBL" id="SHI54259.1"/>
    </source>
</evidence>
<dbReference type="EMBL" id="FQYK01000002">
    <property type="protein sequence ID" value="SHI54259.1"/>
    <property type="molecule type" value="Genomic_DNA"/>
</dbReference>
<dbReference type="AlphaFoldDB" id="A0A1M6BZK8"/>
<dbReference type="RefSeq" id="WP_035106256.1">
    <property type="nucleotide sequence ID" value="NZ_ALIH01000006.1"/>
</dbReference>
<dbReference type="Proteomes" id="UP000184396">
    <property type="component" value="Unassembled WGS sequence"/>
</dbReference>
<evidence type="ECO:0000259" key="1">
    <source>
        <dbReference type="Pfam" id="PF12674"/>
    </source>
</evidence>
<protein>
    <submittedName>
        <fullName evidence="2">Putative zinc ribbon domain-containing protein</fullName>
    </submittedName>
</protein>
<keyword evidence="3" id="KW-1185">Reference proteome</keyword>